<protein>
    <submittedName>
        <fullName evidence="2">C-type lectin domain-containing protein</fullName>
    </submittedName>
</protein>
<accession>A0A7E4W5R6</accession>
<sequence>MHSWESAIDEHMYKAYPTKGTPLYKMAGIYLPLTKFILMANQITVNLTREGVISNSFADTDNGVIADSSNTIVTDGQLPVPPDAVYSDEDSVIWDSRQYPFDTGGDYGCLSFKSVNNLSANCTYSNPEAKRACHYPLLYR</sequence>
<dbReference type="WBParaSite" id="Pan_g6418.t1">
    <property type="protein sequence ID" value="Pan_g6418.t1"/>
    <property type="gene ID" value="Pan_g6418"/>
</dbReference>
<evidence type="ECO:0000313" key="2">
    <source>
        <dbReference type="WBParaSite" id="Pan_g6418.t1"/>
    </source>
</evidence>
<organism evidence="1 2">
    <name type="scientific">Panagrellus redivivus</name>
    <name type="common">Microworm</name>
    <dbReference type="NCBI Taxonomy" id="6233"/>
    <lineage>
        <taxon>Eukaryota</taxon>
        <taxon>Metazoa</taxon>
        <taxon>Ecdysozoa</taxon>
        <taxon>Nematoda</taxon>
        <taxon>Chromadorea</taxon>
        <taxon>Rhabditida</taxon>
        <taxon>Tylenchina</taxon>
        <taxon>Panagrolaimomorpha</taxon>
        <taxon>Panagrolaimoidea</taxon>
        <taxon>Panagrolaimidae</taxon>
        <taxon>Panagrellus</taxon>
    </lineage>
</organism>
<name>A0A7E4W5R6_PANRE</name>
<proteinExistence type="predicted"/>
<keyword evidence="1" id="KW-1185">Reference proteome</keyword>
<reference evidence="2" key="2">
    <citation type="submission" date="2020-10" db="UniProtKB">
        <authorList>
            <consortium name="WormBaseParasite"/>
        </authorList>
    </citation>
    <scope>IDENTIFICATION</scope>
</reference>
<dbReference type="Proteomes" id="UP000492821">
    <property type="component" value="Unassembled WGS sequence"/>
</dbReference>
<evidence type="ECO:0000313" key="1">
    <source>
        <dbReference type="Proteomes" id="UP000492821"/>
    </source>
</evidence>
<reference evidence="1" key="1">
    <citation type="journal article" date="2013" name="Genetics">
        <title>The draft genome and transcriptome of Panagrellus redivivus are shaped by the harsh demands of a free-living lifestyle.</title>
        <authorList>
            <person name="Srinivasan J."/>
            <person name="Dillman A.R."/>
            <person name="Macchietto M.G."/>
            <person name="Heikkinen L."/>
            <person name="Lakso M."/>
            <person name="Fracchia K.M."/>
            <person name="Antoshechkin I."/>
            <person name="Mortazavi A."/>
            <person name="Wong G."/>
            <person name="Sternberg P.W."/>
        </authorList>
    </citation>
    <scope>NUCLEOTIDE SEQUENCE [LARGE SCALE GENOMIC DNA]</scope>
    <source>
        <strain evidence="1">MT8872</strain>
    </source>
</reference>
<dbReference type="AlphaFoldDB" id="A0A7E4W5R6"/>